<proteinExistence type="predicted"/>
<evidence type="ECO:0000313" key="3">
    <source>
        <dbReference type="Proteomes" id="UP001054837"/>
    </source>
</evidence>
<gene>
    <name evidence="2" type="ORF">CDAR_263541</name>
</gene>
<comment type="caution">
    <text evidence="2">The sequence shown here is derived from an EMBL/GenBank/DDBJ whole genome shotgun (WGS) entry which is preliminary data.</text>
</comment>
<name>A0AAV4RZ85_9ARAC</name>
<feature type="coiled-coil region" evidence="1">
    <location>
        <begin position="1230"/>
        <end position="1264"/>
    </location>
</feature>
<evidence type="ECO:0000313" key="2">
    <source>
        <dbReference type="EMBL" id="GIY25676.1"/>
    </source>
</evidence>
<sequence>MSDTEFSPPKQRNNSLHIDCGDLHYKEREPKCVNSLCNLINTRLKLLENEIFAQHKVWEYIQREVDEVKSLIEDCTSTCDSSSLSGLENESEIVDSALESHKTCNSLLWDKIKQAEVNVEEKKSLMQIISSDVLKLKGSKKKCKRKLEKTSSNIDLILEVTNGLHALKCDECKFCSDHLDFREGLLSSVIELIHFSEKNYSNCVEENKTLKSCLQKIYIKTKRCLLHSQIYVRNTQFQQSVFEPESSSFCTESIYSSFEEFCQHFQNLQEELMQLKHILLAAEENHLDEVFQSSHSSDCRCFSHSRKKYSCLDTDFETDEIKFPKNNEKNTCYYEQKIKTLSCDEPDNADPVSIFETNQIFGIASNNADKQLANLRNRIFEVVRIIRDVEVEENDDENLINMVASLSEECSALRQEVSYLRNVRQEKKRAWNKLQCFIMDAERKLKGSNRNISGLREVIKDLGHIISTSDSSSLDETILYMYTNQLEWIEKIFMGCESPADQPVLCDDNALENQNNTSSLQNSKCGYTTVSTQTLIESQNKKETEMDFIFKRSLCDIGSQTDDVSNVLHSQSSSNFESVFQEISREIYVVPEVLEESDSCTSTPHEINTEKNTMNDINLMDDSNEYIEEEIDCSSNCQELFDDFNCDKLSETSLSSSIISLSGNFSEASHSSSNDKFGHLVFPFLNVKSNSPLLRKSNISLIFPDPLPTNQSCDILKYFSDSNSFMNLFFNTNTGNLYSSIFRNMLKDNVKSIEICDEDRNLSCVLLKSRKNLFSNISSKNSLICLPYGTNINMEINDTNFQMKDNIVPSSEFSFLPSMPNEIEFLPNVNDADETSVINEDSTYDNLSEAEAYIGDFQAAEEDICENPSIHSSKDESNSTLERSGTFVCEKPFSACREGTFVIESNEKNFSDKSKVSEESMYHTAILTALLSDETHKSGKNYVLYEVFNPVKNSMLLFKTVNPYLVSNFSDQQISGQHFMLCEAITNKENLNSQTFAPKASCHVVFFKSDFKNDKSLTEDTTDNSPGFYPLLPQYLPSENFSFHNFDQLSLAHSCEIYLCNQNNFKLENDSENIAFIPKNYFKFKELYPTEQDENNLLSQDSGLGQNIYKQNLLPTFSGSFEENCDVNLSISKDNQEKDLSEITNMTTLIESLSEYCETATQTEEFFNPFLKDTYFSEKFSEKIQDSGLEKVEEVIKSNITFDLESVPITKTQNNIQLYAIPNQSNQEQLLSETSLLDEIEALKDNLNQQNAVLLRLKEELEESNFMLAEKEHLLVILQLEHSRLNSLLTENGIKEIEEKECQTEPSEIMHYETLKKRSS</sequence>
<protein>
    <submittedName>
        <fullName evidence="2">Uncharacterized protein</fullName>
    </submittedName>
</protein>
<reference evidence="2 3" key="1">
    <citation type="submission" date="2021-06" db="EMBL/GenBank/DDBJ databases">
        <title>Caerostris darwini draft genome.</title>
        <authorList>
            <person name="Kono N."/>
            <person name="Arakawa K."/>
        </authorList>
    </citation>
    <scope>NUCLEOTIDE SEQUENCE [LARGE SCALE GENOMIC DNA]</scope>
</reference>
<dbReference type="Proteomes" id="UP001054837">
    <property type="component" value="Unassembled WGS sequence"/>
</dbReference>
<evidence type="ECO:0000256" key="1">
    <source>
        <dbReference type="SAM" id="Coils"/>
    </source>
</evidence>
<dbReference type="EMBL" id="BPLQ01006841">
    <property type="protein sequence ID" value="GIY25676.1"/>
    <property type="molecule type" value="Genomic_DNA"/>
</dbReference>
<accession>A0AAV4RZ85</accession>
<keyword evidence="1" id="KW-0175">Coiled coil</keyword>
<keyword evidence="3" id="KW-1185">Reference proteome</keyword>
<organism evidence="2 3">
    <name type="scientific">Caerostris darwini</name>
    <dbReference type="NCBI Taxonomy" id="1538125"/>
    <lineage>
        <taxon>Eukaryota</taxon>
        <taxon>Metazoa</taxon>
        <taxon>Ecdysozoa</taxon>
        <taxon>Arthropoda</taxon>
        <taxon>Chelicerata</taxon>
        <taxon>Arachnida</taxon>
        <taxon>Araneae</taxon>
        <taxon>Araneomorphae</taxon>
        <taxon>Entelegynae</taxon>
        <taxon>Araneoidea</taxon>
        <taxon>Araneidae</taxon>
        <taxon>Caerostris</taxon>
    </lineage>
</organism>